<feature type="region of interest" description="Disordered" evidence="1">
    <location>
        <begin position="26"/>
        <end position="50"/>
    </location>
</feature>
<comment type="caution">
    <text evidence="2">The sequence shown here is derived from an EMBL/GenBank/DDBJ whole genome shotgun (WGS) entry which is preliminary data.</text>
</comment>
<evidence type="ECO:0000256" key="1">
    <source>
        <dbReference type="SAM" id="MobiDB-lite"/>
    </source>
</evidence>
<evidence type="ECO:0000313" key="3">
    <source>
        <dbReference type="Proteomes" id="UP001172911"/>
    </source>
</evidence>
<dbReference type="AlphaFoldDB" id="A0AAW7ZFP2"/>
<accession>A0AAW7ZFP2</accession>
<reference evidence="2" key="1">
    <citation type="journal article" date="2023" name="J. Hazard. Mater.">
        <title>Anaerobic biodegradation of pyrene and benzo[a]pyrene by a new sulfate-reducing Desulforamulus aquiferis strain DSA.</title>
        <authorList>
            <person name="Zhang Z."/>
            <person name="Sun J."/>
            <person name="Gong X."/>
            <person name="Wang C."/>
            <person name="Wang H."/>
        </authorList>
    </citation>
    <scope>NUCLEOTIDE SEQUENCE</scope>
    <source>
        <strain evidence="2">DSA</strain>
    </source>
</reference>
<proteinExistence type="predicted"/>
<name>A0AAW7ZFP2_9FIRM</name>
<reference evidence="2" key="2">
    <citation type="submission" date="2023-03" db="EMBL/GenBank/DDBJ databases">
        <authorList>
            <person name="Zhang Z."/>
        </authorList>
    </citation>
    <scope>NUCLEOTIDE SEQUENCE</scope>
    <source>
        <strain evidence="2">DSA</strain>
    </source>
</reference>
<dbReference type="EMBL" id="JARPTC010000019">
    <property type="protein sequence ID" value="MDO7788206.1"/>
    <property type="molecule type" value="Genomic_DNA"/>
</dbReference>
<dbReference type="Proteomes" id="UP001172911">
    <property type="component" value="Unassembled WGS sequence"/>
</dbReference>
<protein>
    <submittedName>
        <fullName evidence="2">Uncharacterized protein</fullName>
    </submittedName>
</protein>
<evidence type="ECO:0000313" key="2">
    <source>
        <dbReference type="EMBL" id="MDO7788206.1"/>
    </source>
</evidence>
<gene>
    <name evidence="2" type="ORF">P6N53_13325</name>
</gene>
<sequence length="50" mass="5495">MGRHGRHDPKACHEQVQRSLRMEILKPPGPMSGAGGWRVGAEGPQRQGSY</sequence>
<keyword evidence="3" id="KW-1185">Reference proteome</keyword>
<organism evidence="2 3">
    <name type="scientific">Desulforamulus aquiferis</name>
    <dbReference type="NCBI Taxonomy" id="1397668"/>
    <lineage>
        <taxon>Bacteria</taxon>
        <taxon>Bacillati</taxon>
        <taxon>Bacillota</taxon>
        <taxon>Clostridia</taxon>
        <taxon>Eubacteriales</taxon>
        <taxon>Peptococcaceae</taxon>
        <taxon>Desulforamulus</taxon>
    </lineage>
</organism>